<dbReference type="Gene3D" id="1.25.40.10">
    <property type="entry name" value="Tetratricopeptide repeat domain"/>
    <property type="match status" value="1"/>
</dbReference>
<evidence type="ECO:0000256" key="4">
    <source>
        <dbReference type="SAM" id="SignalP"/>
    </source>
</evidence>
<dbReference type="InterPro" id="IPR052346">
    <property type="entry name" value="O-mannosyl-transferase_TMTC"/>
</dbReference>
<dbReference type="SMART" id="SM00028">
    <property type="entry name" value="TPR"/>
    <property type="match status" value="4"/>
</dbReference>
<keyword evidence="6" id="KW-1185">Reference proteome</keyword>
<sequence>MVLTIARRLLPLLLITMVFSGCVTTERGGVGTKADKEKALEYSVSLARNYIRSGNWEAAKRHLRTAIEIDDSSAEVYEAMALVFQNTGEFEFAEENYKKSIKLDSDFSRVRNNYAAFLYQQRRYEEAAEQLEMVVADTLYDKRSGAYINLGRAYMQLDKIQEAEQAFYRAHLMARRNVPLLYQLADVYYRLEQFPKSQSYYDAYRSQVKQQPAQALWLGIRLADKFGDNDSLSSYSLALKNLYPTSKEYLEYREQFINE</sequence>
<dbReference type="GO" id="GO:0000030">
    <property type="term" value="F:mannosyltransferase activity"/>
    <property type="evidence" value="ECO:0007669"/>
    <property type="project" value="TreeGrafter"/>
</dbReference>
<organism evidence="5 6">
    <name type="scientific">Oceanicoccus sagamiensis</name>
    <dbReference type="NCBI Taxonomy" id="716816"/>
    <lineage>
        <taxon>Bacteria</taxon>
        <taxon>Pseudomonadati</taxon>
        <taxon>Pseudomonadota</taxon>
        <taxon>Gammaproteobacteria</taxon>
        <taxon>Cellvibrionales</taxon>
        <taxon>Spongiibacteraceae</taxon>
        <taxon>Oceanicoccus</taxon>
    </lineage>
</organism>
<dbReference type="Proteomes" id="UP000193450">
    <property type="component" value="Chromosome"/>
</dbReference>
<evidence type="ECO:0000256" key="3">
    <source>
        <dbReference type="PROSITE-ProRule" id="PRU00339"/>
    </source>
</evidence>
<feature type="repeat" description="TPR" evidence="3">
    <location>
        <begin position="144"/>
        <end position="177"/>
    </location>
</feature>
<dbReference type="STRING" id="716816.BST96_19215"/>
<keyword evidence="2 3" id="KW-0802">TPR repeat</keyword>
<dbReference type="KEGG" id="osg:BST96_19215"/>
<dbReference type="NCBIfam" id="TIGR02521">
    <property type="entry name" value="type_IV_pilW"/>
    <property type="match status" value="1"/>
</dbReference>
<dbReference type="EMBL" id="CP019343">
    <property type="protein sequence ID" value="ARN76037.1"/>
    <property type="molecule type" value="Genomic_DNA"/>
</dbReference>
<keyword evidence="1" id="KW-0677">Repeat</keyword>
<dbReference type="GO" id="GO:0035269">
    <property type="term" value="P:protein O-linked glycosylation via mannose"/>
    <property type="evidence" value="ECO:0007669"/>
    <property type="project" value="TreeGrafter"/>
</dbReference>
<dbReference type="AlphaFoldDB" id="A0A1X9NMM2"/>
<dbReference type="PANTHER" id="PTHR44227">
    <property type="match status" value="1"/>
</dbReference>
<accession>A0A1X9NMM2</accession>
<dbReference type="RefSeq" id="WP_085760237.1">
    <property type="nucleotide sequence ID" value="NZ_CP019343.1"/>
</dbReference>
<dbReference type="InterPro" id="IPR011717">
    <property type="entry name" value="TPR-4"/>
</dbReference>
<evidence type="ECO:0000256" key="2">
    <source>
        <dbReference type="ARBA" id="ARBA00022803"/>
    </source>
</evidence>
<dbReference type="InterPro" id="IPR019734">
    <property type="entry name" value="TPR_rpt"/>
</dbReference>
<dbReference type="InterPro" id="IPR013360">
    <property type="entry name" value="Pilus_4_PilW"/>
</dbReference>
<feature type="chain" id="PRO_5012756080" evidence="4">
    <location>
        <begin position="21"/>
        <end position="259"/>
    </location>
</feature>
<dbReference type="PROSITE" id="PS51257">
    <property type="entry name" value="PROKAR_LIPOPROTEIN"/>
    <property type="match status" value="1"/>
</dbReference>
<keyword evidence="4" id="KW-0732">Signal</keyword>
<dbReference type="InterPro" id="IPR011990">
    <property type="entry name" value="TPR-like_helical_dom_sf"/>
</dbReference>
<feature type="signal peptide" evidence="4">
    <location>
        <begin position="1"/>
        <end position="20"/>
    </location>
</feature>
<name>A0A1X9NMM2_9GAMM</name>
<evidence type="ECO:0000313" key="5">
    <source>
        <dbReference type="EMBL" id="ARN76037.1"/>
    </source>
</evidence>
<dbReference type="OrthoDB" id="129043at2"/>
<dbReference type="GO" id="GO:0042802">
    <property type="term" value="F:identical protein binding"/>
    <property type="evidence" value="ECO:0007669"/>
    <property type="project" value="InterPro"/>
</dbReference>
<dbReference type="GO" id="GO:0030968">
    <property type="term" value="P:endoplasmic reticulum unfolded protein response"/>
    <property type="evidence" value="ECO:0007669"/>
    <property type="project" value="TreeGrafter"/>
</dbReference>
<dbReference type="PANTHER" id="PTHR44227:SF3">
    <property type="entry name" value="PROTEIN O-MANNOSYL-TRANSFERASE TMTC4"/>
    <property type="match status" value="1"/>
</dbReference>
<evidence type="ECO:0000256" key="1">
    <source>
        <dbReference type="ARBA" id="ARBA00022737"/>
    </source>
</evidence>
<protein>
    <submittedName>
        <fullName evidence="5">Type IV pilus biogenesis/stability protein PilW</fullName>
    </submittedName>
</protein>
<proteinExistence type="predicted"/>
<dbReference type="Pfam" id="PF13432">
    <property type="entry name" value="TPR_16"/>
    <property type="match status" value="1"/>
</dbReference>
<dbReference type="SUPFAM" id="SSF48452">
    <property type="entry name" value="TPR-like"/>
    <property type="match status" value="1"/>
</dbReference>
<dbReference type="Pfam" id="PF07721">
    <property type="entry name" value="TPR_4"/>
    <property type="match status" value="1"/>
</dbReference>
<reference evidence="5 6" key="1">
    <citation type="submission" date="2016-11" db="EMBL/GenBank/DDBJ databases">
        <title>Trade-off between light-utilization and light-protection in marine flavobacteria.</title>
        <authorList>
            <person name="Kumagai Y."/>
        </authorList>
    </citation>
    <scope>NUCLEOTIDE SEQUENCE [LARGE SCALE GENOMIC DNA]</scope>
    <source>
        <strain evidence="5 6">NBRC 107125</strain>
    </source>
</reference>
<dbReference type="Pfam" id="PF13181">
    <property type="entry name" value="TPR_8"/>
    <property type="match status" value="1"/>
</dbReference>
<gene>
    <name evidence="5" type="ORF">BST96_19215</name>
</gene>
<feature type="repeat" description="TPR" evidence="3">
    <location>
        <begin position="74"/>
        <end position="107"/>
    </location>
</feature>
<evidence type="ECO:0000313" key="6">
    <source>
        <dbReference type="Proteomes" id="UP000193450"/>
    </source>
</evidence>
<dbReference type="PROSITE" id="PS50005">
    <property type="entry name" value="TPR"/>
    <property type="match status" value="2"/>
</dbReference>